<comment type="similarity">
    <text evidence="1">Belongs to the TRAFAC class dynamin-like GTPase superfamily. Very large inducible GTPase (VLIG) family.</text>
</comment>
<dbReference type="GO" id="GO:0005525">
    <property type="term" value="F:GTP binding"/>
    <property type="evidence" value="ECO:0007669"/>
    <property type="project" value="InterPro"/>
</dbReference>
<evidence type="ECO:0000256" key="1">
    <source>
        <dbReference type="ARBA" id="ARBA00006828"/>
    </source>
</evidence>
<evidence type="ECO:0000259" key="2">
    <source>
        <dbReference type="PROSITE" id="PS51717"/>
    </source>
</evidence>
<keyword evidence="4" id="KW-1185">Reference proteome</keyword>
<proteinExistence type="inferred from homology"/>
<name>A0AAV7KHG7_9METZ</name>
<feature type="domain" description="VLIG-type G" evidence="2">
    <location>
        <begin position="377"/>
        <end position="622"/>
    </location>
</feature>
<evidence type="ECO:0000313" key="4">
    <source>
        <dbReference type="Proteomes" id="UP001165289"/>
    </source>
</evidence>
<dbReference type="Pfam" id="PF25496">
    <property type="entry name" value="URGCP"/>
    <property type="match status" value="1"/>
</dbReference>
<dbReference type="InterPro" id="IPR027417">
    <property type="entry name" value="P-loop_NTPase"/>
</dbReference>
<sequence>MFLNLRGDALNFDKQLSFVLDVSTIVYVFITLNDLEDNQFTQLSRIMSDFGLKICLVFMDHQNMKEKFAAFKKLPNLCQDKYHVVRAPGNVIESAQAIQKGITYILNKPRDTPKLSISECQKIALKHGIIVDEEEELIKYSLIHQSSINEIIESEINSQKSRSSVMRNVKALLLPLQLDNWEQYSQSLRELHRIQKDSKTETSIESRQQILRKNMKFAMSQQFIVLKNPSSLLIAILNIIVACQDDIQQLLYFWRGLQILLDHLCLKYSSLINLSHNITKSKELPTGYEVNNNSLGLEHIYRELCQVYEAYTFPQSEREREDILSKIAFDPNLIPKMFANLLLYGHSFEILDGFVNLVPSETVTSVLSELSLLVGENNRIFVVSIIGIQSSGKSTLLNTMFGLHFPVSSGRCTRGVFMQFIAIDPALTSKLGYNYLVVLDTEGLRAPELSGEISFSHDNELATFVVGLCDLTIINLFGEDQSQFQDILQIAVLALIRMQLSYNKPRCIFVHQNVSDINARQNLSYGKQKFLDLLDEMTRCVAKLENCSDKYNSFRDVIEYDPLEDTYFFPSLYQFPPPMSIVSDDYSNMSEQLKSKIVNYYSSQMSSFLTITDLRDKLDLIWNSLLKENFVFNYQNVRERNAAFEMDQILGNWTSNFGYEMYKCQNKVKNAISICTTDIIDKTFKDCHSEIRKNCKEILRKDQNAIMNTLFVHHKDKDIFRKWESRAENHFNHIRERKKFEICEDLDILYKYTKQTLNVTTKYKQQKDEILVKAKNEIIKQSKDIHPLSPIDKSMIISNLFERLWAEWSSGISEGEEEAIDITNDLKGIIETDCLDYLHINQGEKESINLEIEPSEYEDFGQEQFKIIEGGYTVHDQLSGSTIKTACRYVTRKLRELFNQQKQEHRSDATEQRIYHFIDTTSAEVSDYIKSLNQSHPYNISYFEKLIRIVVSLVEEFNERDWHLSSHKITLTPIFKYSLSLHQCCRAIPEFRTIHTAFKEKNNTNAQLARIKNELEPIFSVFCQGTQIELSCAIYLSTIIFEGMKGFLGTFLHEEIVPLFLQDPDNIAIFTRRSSLQFQVLKELADREDFTQYIDYISNPINYLKDWIKVKLSSYCTKNIVLDNVITSLLNPKIQTLKEHYLLSLWDCFTGVKSGNEIPFREYIVKFYESVKQFVSNTSIASFDFISVFDNPISNSKEFLQYFSKSFQNNIENQDWKIWITQILSVNLNYRLISDNLLQCKSLCPFCAEPCLLSSVSHDHYCCSLHRPAGINGMPYKHSNKFVATECTLLLKMKSSFILGGITYKMEDYRTVNEYFSSWKILEKDAIDSKYWKWIFYKFCNQFMDHYHYEYNSEIENWSDLNKEEAISNLTSHYQTFLFKTNK</sequence>
<dbReference type="SUPFAM" id="SSF52540">
    <property type="entry name" value="P-loop containing nucleoside triphosphate hydrolases"/>
    <property type="match status" value="1"/>
</dbReference>
<dbReference type="PROSITE" id="PS51717">
    <property type="entry name" value="G_VLIG"/>
    <property type="match status" value="1"/>
</dbReference>
<dbReference type="PANTHER" id="PTHR14819">
    <property type="entry name" value="GTP-BINDING"/>
    <property type="match status" value="1"/>
</dbReference>
<dbReference type="EMBL" id="JAKMXF010000044">
    <property type="protein sequence ID" value="KAI6660024.1"/>
    <property type="molecule type" value="Genomic_DNA"/>
</dbReference>
<protein>
    <submittedName>
        <fullName evidence="3">Interferon-induced very large GTPase 1-like isoform X3</fullName>
    </submittedName>
</protein>
<comment type="caution">
    <text evidence="3">The sequence shown here is derived from an EMBL/GenBank/DDBJ whole genome shotgun (WGS) entry which is preliminary data.</text>
</comment>
<gene>
    <name evidence="3" type="ORF">LOD99_14365</name>
</gene>
<dbReference type="Pfam" id="PF25683">
    <property type="entry name" value="URGCP_GTPase"/>
    <property type="match status" value="1"/>
</dbReference>
<dbReference type="InterPro" id="IPR030383">
    <property type="entry name" value="G_VLIG_dom"/>
</dbReference>
<evidence type="ECO:0000313" key="3">
    <source>
        <dbReference type="EMBL" id="KAI6660024.1"/>
    </source>
</evidence>
<reference evidence="3 4" key="1">
    <citation type="journal article" date="2023" name="BMC Biol.">
        <title>The compact genome of the sponge Oopsacas minuta (Hexactinellida) is lacking key metazoan core genes.</title>
        <authorList>
            <person name="Santini S."/>
            <person name="Schenkelaars Q."/>
            <person name="Jourda C."/>
            <person name="Duchesne M."/>
            <person name="Belahbib H."/>
            <person name="Rocher C."/>
            <person name="Selva M."/>
            <person name="Riesgo A."/>
            <person name="Vervoort M."/>
            <person name="Leys S.P."/>
            <person name="Kodjabachian L."/>
            <person name="Le Bivic A."/>
            <person name="Borchiellini C."/>
            <person name="Claverie J.M."/>
            <person name="Renard E."/>
        </authorList>
    </citation>
    <scope>NUCLEOTIDE SEQUENCE [LARGE SCALE GENOMIC DNA]</scope>
    <source>
        <strain evidence="3">SPO-2</strain>
    </source>
</reference>
<dbReference type="Gene3D" id="3.40.50.300">
    <property type="entry name" value="P-loop containing nucleotide triphosphate hydrolases"/>
    <property type="match status" value="1"/>
</dbReference>
<dbReference type="InterPro" id="IPR052986">
    <property type="entry name" value="VLIG_GTPase"/>
</dbReference>
<dbReference type="PANTHER" id="PTHR14819:SF5">
    <property type="entry name" value="INTERFERON-INDUCED VERY LARGE GTPASE 1"/>
    <property type="match status" value="1"/>
</dbReference>
<dbReference type="Proteomes" id="UP001165289">
    <property type="component" value="Unassembled WGS sequence"/>
</dbReference>
<organism evidence="3 4">
    <name type="scientific">Oopsacas minuta</name>
    <dbReference type="NCBI Taxonomy" id="111878"/>
    <lineage>
        <taxon>Eukaryota</taxon>
        <taxon>Metazoa</taxon>
        <taxon>Porifera</taxon>
        <taxon>Hexactinellida</taxon>
        <taxon>Hexasterophora</taxon>
        <taxon>Lyssacinosida</taxon>
        <taxon>Leucopsacidae</taxon>
        <taxon>Oopsacas</taxon>
    </lineage>
</organism>
<accession>A0AAV7KHG7</accession>
<dbReference type="InterPro" id="IPR057365">
    <property type="entry name" value="URGCP"/>
</dbReference>